<dbReference type="InterPro" id="IPR036465">
    <property type="entry name" value="vWFA_dom_sf"/>
</dbReference>
<feature type="non-terminal residue" evidence="2">
    <location>
        <position position="1"/>
    </location>
</feature>
<keyword evidence="3" id="KW-1185">Reference proteome</keyword>
<comment type="caution">
    <text evidence="2">The sequence shown here is derived from an EMBL/GenBank/DDBJ whole genome shotgun (WGS) entry which is preliminary data.</text>
</comment>
<accession>A0A2T7NDH3</accession>
<gene>
    <name evidence="2" type="ORF">C0Q70_19708</name>
</gene>
<dbReference type="SMART" id="SM00327">
    <property type="entry name" value="VWA"/>
    <property type="match status" value="2"/>
</dbReference>
<dbReference type="SUPFAM" id="SSF53300">
    <property type="entry name" value="vWA-like"/>
    <property type="match status" value="2"/>
</dbReference>
<evidence type="ECO:0000313" key="3">
    <source>
        <dbReference type="Proteomes" id="UP000245119"/>
    </source>
</evidence>
<evidence type="ECO:0000313" key="2">
    <source>
        <dbReference type="EMBL" id="PVD19223.1"/>
    </source>
</evidence>
<dbReference type="InterPro" id="IPR002035">
    <property type="entry name" value="VWF_A"/>
</dbReference>
<dbReference type="EMBL" id="PZQS01000013">
    <property type="protein sequence ID" value="PVD19223.1"/>
    <property type="molecule type" value="Genomic_DNA"/>
</dbReference>
<dbReference type="PANTHER" id="PTHR24020:SF84">
    <property type="entry name" value="VWFA DOMAIN-CONTAINING PROTEIN"/>
    <property type="match status" value="1"/>
</dbReference>
<dbReference type="InterPro" id="IPR050525">
    <property type="entry name" value="ECM_Assembly_Org"/>
</dbReference>
<dbReference type="AlphaFoldDB" id="A0A2T7NDH3"/>
<feature type="domain" description="VWFA" evidence="1">
    <location>
        <begin position="224"/>
        <end position="391"/>
    </location>
</feature>
<proteinExistence type="predicted"/>
<dbReference type="PANTHER" id="PTHR24020">
    <property type="entry name" value="COLLAGEN ALPHA"/>
    <property type="match status" value="1"/>
</dbReference>
<reference evidence="2 3" key="1">
    <citation type="submission" date="2018-04" db="EMBL/GenBank/DDBJ databases">
        <title>The genome of golden apple snail Pomacea canaliculata provides insight into stress tolerance and invasive adaptation.</title>
        <authorList>
            <person name="Liu C."/>
            <person name="Liu B."/>
            <person name="Ren Y."/>
            <person name="Zhang Y."/>
            <person name="Wang H."/>
            <person name="Li S."/>
            <person name="Jiang F."/>
            <person name="Yin L."/>
            <person name="Zhang G."/>
            <person name="Qian W."/>
            <person name="Fan W."/>
        </authorList>
    </citation>
    <scope>NUCLEOTIDE SEQUENCE [LARGE SCALE GENOMIC DNA]</scope>
    <source>
        <strain evidence="2">SZHN2017</strain>
        <tissue evidence="2">Muscle</tissue>
    </source>
</reference>
<dbReference type="OrthoDB" id="687730at2759"/>
<dbReference type="Gene3D" id="3.40.50.410">
    <property type="entry name" value="von Willebrand factor, type A domain"/>
    <property type="match status" value="2"/>
</dbReference>
<dbReference type="PROSITE" id="PS50234">
    <property type="entry name" value="VWFA"/>
    <property type="match status" value="2"/>
</dbReference>
<organism evidence="2 3">
    <name type="scientific">Pomacea canaliculata</name>
    <name type="common">Golden apple snail</name>
    <dbReference type="NCBI Taxonomy" id="400727"/>
    <lineage>
        <taxon>Eukaryota</taxon>
        <taxon>Metazoa</taxon>
        <taxon>Spiralia</taxon>
        <taxon>Lophotrochozoa</taxon>
        <taxon>Mollusca</taxon>
        <taxon>Gastropoda</taxon>
        <taxon>Caenogastropoda</taxon>
        <taxon>Architaenioglossa</taxon>
        <taxon>Ampullarioidea</taxon>
        <taxon>Ampullariidae</taxon>
        <taxon>Pomacea</taxon>
    </lineage>
</organism>
<evidence type="ECO:0000259" key="1">
    <source>
        <dbReference type="PROSITE" id="PS50234"/>
    </source>
</evidence>
<dbReference type="Proteomes" id="UP000245119">
    <property type="component" value="Linkage Group LG13"/>
</dbReference>
<dbReference type="Pfam" id="PF00092">
    <property type="entry name" value="VWA"/>
    <property type="match status" value="2"/>
</dbReference>
<protein>
    <recommendedName>
        <fullName evidence="1">VWFA domain-containing protein</fullName>
    </recommendedName>
</protein>
<name>A0A2T7NDH3_POMCA</name>
<dbReference type="STRING" id="400727.A0A2T7NDH3"/>
<sequence>VLAMGTATALPADQPNAIGCAEKPVDIYFLLDCSSSVWIVDFEKLLGFVVSIIERMHIAPDATRVGLGVFSNSFVPVLDLGGYPDKNTLIRAVKNAPYISGDTYTGRGIHGMRTHGFRDGIARKNVTRVGVVITDGKSRFPSITEAEAIAARDDGIWLFAVGVGNDVDVDELKAIASQPSDEFAMQVASFDILNTLGSRLAVSICNTELPQADDAACGKNRKADVIFVYNSATMSSRDVTKVRRFVNETVHEFNFGTGNIRVGTVSQACQPGDIDLGKHFRRDSFVAELQSQAPPSLSTLLKRLRVGGYEAARGGRPDAAKMAVVFVDDVLTSFNEVTYEALMLKFKASVYVIAIGNNCDESQLKIITSPSQIIKVSSYDSLLDPTVRRQFLGVFCQSEWFPPFVVGREIISAACHIICGNWWLVLVTVVMNGL</sequence>
<feature type="domain" description="VWFA" evidence="1">
    <location>
        <begin position="26"/>
        <end position="200"/>
    </location>
</feature>